<gene>
    <name evidence="2" type="ORF">H6G81_29715</name>
</gene>
<dbReference type="Proteomes" id="UP000660380">
    <property type="component" value="Unassembled WGS sequence"/>
</dbReference>
<dbReference type="Pfam" id="PF05016">
    <property type="entry name" value="ParE_toxin"/>
    <property type="match status" value="1"/>
</dbReference>
<name>A0ABR8GZA8_9CYAN</name>
<dbReference type="EMBL" id="JACJTA010000100">
    <property type="protein sequence ID" value="MBD2608584.1"/>
    <property type="molecule type" value="Genomic_DNA"/>
</dbReference>
<comment type="caution">
    <text evidence="2">The sequence shown here is derived from an EMBL/GenBank/DDBJ whole genome shotgun (WGS) entry which is preliminary data.</text>
</comment>
<evidence type="ECO:0000313" key="3">
    <source>
        <dbReference type="Proteomes" id="UP000660380"/>
    </source>
</evidence>
<evidence type="ECO:0000313" key="2">
    <source>
        <dbReference type="EMBL" id="MBD2608584.1"/>
    </source>
</evidence>
<protein>
    <submittedName>
        <fullName evidence="2">Type II toxin-antitoxin system RelE/ParE family toxin</fullName>
    </submittedName>
</protein>
<sequence length="33" mass="3980">MKPYIVFYIQLDDGIEIVRILHQSRDIARLFSE</sequence>
<dbReference type="RefSeq" id="WP_144238390.1">
    <property type="nucleotide sequence ID" value="NZ_JACJTA010000100.1"/>
</dbReference>
<keyword evidence="3" id="KW-1185">Reference proteome</keyword>
<reference evidence="2 3" key="1">
    <citation type="journal article" date="2020" name="ISME J.">
        <title>Comparative genomics reveals insights into cyanobacterial evolution and habitat adaptation.</title>
        <authorList>
            <person name="Chen M.Y."/>
            <person name="Teng W.K."/>
            <person name="Zhao L."/>
            <person name="Hu C.X."/>
            <person name="Zhou Y.K."/>
            <person name="Han B.P."/>
            <person name="Song L.R."/>
            <person name="Shu W.S."/>
        </authorList>
    </citation>
    <scope>NUCLEOTIDE SEQUENCE [LARGE SCALE GENOMIC DNA]</scope>
    <source>
        <strain evidence="2 3">FACHB-248</strain>
    </source>
</reference>
<evidence type="ECO:0000256" key="1">
    <source>
        <dbReference type="ARBA" id="ARBA00022649"/>
    </source>
</evidence>
<dbReference type="InterPro" id="IPR035093">
    <property type="entry name" value="RelE/ParE_toxin_dom_sf"/>
</dbReference>
<proteinExistence type="predicted"/>
<organism evidence="2 3">
    <name type="scientific">Scytonema hofmannii FACHB-248</name>
    <dbReference type="NCBI Taxonomy" id="1842502"/>
    <lineage>
        <taxon>Bacteria</taxon>
        <taxon>Bacillati</taxon>
        <taxon>Cyanobacteriota</taxon>
        <taxon>Cyanophyceae</taxon>
        <taxon>Nostocales</taxon>
        <taxon>Scytonemataceae</taxon>
        <taxon>Scytonema</taxon>
    </lineage>
</organism>
<accession>A0ABR8GZA8</accession>
<dbReference type="Gene3D" id="3.30.2310.20">
    <property type="entry name" value="RelE-like"/>
    <property type="match status" value="1"/>
</dbReference>
<dbReference type="InterPro" id="IPR007712">
    <property type="entry name" value="RelE/ParE_toxin"/>
</dbReference>
<keyword evidence="1" id="KW-1277">Toxin-antitoxin system</keyword>